<feature type="non-terminal residue" evidence="1">
    <location>
        <position position="75"/>
    </location>
</feature>
<dbReference type="EMBL" id="JANVFU010000008">
    <property type="protein sequence ID" value="KAJ3743636.1"/>
    <property type="molecule type" value="Genomic_DNA"/>
</dbReference>
<gene>
    <name evidence="1" type="ORF">DFH05DRAFT_1377125</name>
</gene>
<dbReference type="Proteomes" id="UP001142393">
    <property type="component" value="Unassembled WGS sequence"/>
</dbReference>
<name>A0A9W8NZC3_9AGAR</name>
<evidence type="ECO:0000313" key="1">
    <source>
        <dbReference type="EMBL" id="KAJ3743636.1"/>
    </source>
</evidence>
<dbReference type="AlphaFoldDB" id="A0A9W8NZC3"/>
<sequence>DRPNRVRRTHATPEIIATLKRLPVLSRLQRNKEILDSNAQRRLHHIRDPTAPISDVESIISIETSELDIIRSDSI</sequence>
<comment type="caution">
    <text evidence="1">The sequence shown here is derived from an EMBL/GenBank/DDBJ whole genome shotgun (WGS) entry which is preliminary data.</text>
</comment>
<organism evidence="1 2">
    <name type="scientific">Lentinula detonsa</name>
    <dbReference type="NCBI Taxonomy" id="2804962"/>
    <lineage>
        <taxon>Eukaryota</taxon>
        <taxon>Fungi</taxon>
        <taxon>Dikarya</taxon>
        <taxon>Basidiomycota</taxon>
        <taxon>Agaricomycotina</taxon>
        <taxon>Agaricomycetes</taxon>
        <taxon>Agaricomycetidae</taxon>
        <taxon>Agaricales</taxon>
        <taxon>Marasmiineae</taxon>
        <taxon>Omphalotaceae</taxon>
        <taxon>Lentinula</taxon>
    </lineage>
</organism>
<proteinExistence type="predicted"/>
<protein>
    <submittedName>
        <fullName evidence="1">Uncharacterized protein</fullName>
    </submittedName>
</protein>
<reference evidence="1 2" key="1">
    <citation type="journal article" date="2023" name="Proc. Natl. Acad. Sci. U.S.A.">
        <title>A global phylogenomic analysis of the shiitake genus Lentinula.</title>
        <authorList>
            <person name="Sierra-Patev S."/>
            <person name="Min B."/>
            <person name="Naranjo-Ortiz M."/>
            <person name="Looney B."/>
            <person name="Konkel Z."/>
            <person name="Slot J.C."/>
            <person name="Sakamoto Y."/>
            <person name="Steenwyk J.L."/>
            <person name="Rokas A."/>
            <person name="Carro J."/>
            <person name="Camarero S."/>
            <person name="Ferreira P."/>
            <person name="Molpeceres G."/>
            <person name="Ruiz-Duenas F.J."/>
            <person name="Serrano A."/>
            <person name="Henrissat B."/>
            <person name="Drula E."/>
            <person name="Hughes K.W."/>
            <person name="Mata J.L."/>
            <person name="Ishikawa N.K."/>
            <person name="Vargas-Isla R."/>
            <person name="Ushijima S."/>
            <person name="Smith C.A."/>
            <person name="Donoghue J."/>
            <person name="Ahrendt S."/>
            <person name="Andreopoulos W."/>
            <person name="He G."/>
            <person name="LaButti K."/>
            <person name="Lipzen A."/>
            <person name="Ng V."/>
            <person name="Riley R."/>
            <person name="Sandor L."/>
            <person name="Barry K."/>
            <person name="Martinez A.T."/>
            <person name="Xiao Y."/>
            <person name="Gibbons J.G."/>
            <person name="Terashima K."/>
            <person name="Grigoriev I.V."/>
            <person name="Hibbett D."/>
        </authorList>
    </citation>
    <scope>NUCLEOTIDE SEQUENCE [LARGE SCALE GENOMIC DNA]</scope>
    <source>
        <strain evidence="1 2">TFB7810</strain>
    </source>
</reference>
<accession>A0A9W8NZC3</accession>
<keyword evidence="2" id="KW-1185">Reference proteome</keyword>
<feature type="non-terminal residue" evidence="1">
    <location>
        <position position="1"/>
    </location>
</feature>
<evidence type="ECO:0000313" key="2">
    <source>
        <dbReference type="Proteomes" id="UP001142393"/>
    </source>
</evidence>